<protein>
    <submittedName>
        <fullName evidence="1">Uncharacterized protein</fullName>
    </submittedName>
</protein>
<gene>
    <name evidence="1" type="ORF">MANES_06G178700v8</name>
</gene>
<accession>A0ACB7HKZ8</accession>
<name>A0ACB7HKZ8_MANES</name>
<sequence length="778" mass="86515">MWLPKANGSKKGGNALVAVAIDKDKSSQNALKWALENLLSRGQTVVLIHVLQKAASHGHGHSGEINAVGKNQLDKATKDLFLSFRCYCTRKDVQCLDVVLEDYDVVKGLTEYVSYSAIENLVIGASKHGFIRKFKADIPSSVSKGAPDFCNVYVVSKGKVSSMRHASRAAPYASPLRDQIQVLNKQNDAPSTPPQDTSLSLHSGSIRERTPVKPRMSLDESFKSPFERAGRAFNVKSFAELMESDPDISFVSSGRPSTDRSSSVALDFIDSCLNARLSTSSETSFGSIRSGQKFNDLSSLHEFSSFSHDSARTSFSGSSQNLDDMEAEMRRLKLELKQTMDMYSTACKEALTAKQKAMELHRWRKEEERKLEEAKVAEEAALSAAEKEKDRCKAAMEAAEAAKKLAELEAQKRLTVEIKALKEAEEMKKVMEALAQQDVRYRRYNIEDIEEATEYFSAARKIGEGGYGPVYKCHLEHTQVAVKVLRPDAAQGRSQFQREVEVLSLIRHPNMVLLLGAVPEYGVLVYEYMANGSLDDCLFRKGDTPVLPWQLRFRIAAEIATGLLFLHQTKPEPLVHRDLKPDNVLLDHNYVCKISDVGLARLVPAIAENVTQYHMTSTAGTFCYIDPEYQQTGMLGVKSDVYSLGIMLLQIITARPPMGLTHIVEQSIENGVFREILDPAVPDWPLEETLTFAKLALQCAELRRKDRPDLGKVVLPELDKLRTYAQANMNQLMWMESACQSPHHSYTSTSQEVMSDPLIGHSESVKSQSSTSSLAEGT</sequence>
<reference evidence="2" key="1">
    <citation type="journal article" date="2016" name="Nat. Biotechnol.">
        <title>Sequencing wild and cultivated cassava and related species reveals extensive interspecific hybridization and genetic diversity.</title>
        <authorList>
            <person name="Bredeson J.V."/>
            <person name="Lyons J.B."/>
            <person name="Prochnik S.E."/>
            <person name="Wu G.A."/>
            <person name="Ha C.M."/>
            <person name="Edsinger-Gonzales E."/>
            <person name="Grimwood J."/>
            <person name="Schmutz J."/>
            <person name="Rabbi I.Y."/>
            <person name="Egesi C."/>
            <person name="Nauluvula P."/>
            <person name="Lebot V."/>
            <person name="Ndunguru J."/>
            <person name="Mkamilo G."/>
            <person name="Bart R.S."/>
            <person name="Setter T.L."/>
            <person name="Gleadow R.M."/>
            <person name="Kulakow P."/>
            <person name="Ferguson M.E."/>
            <person name="Rounsley S."/>
            <person name="Rokhsar D.S."/>
        </authorList>
    </citation>
    <scope>NUCLEOTIDE SEQUENCE [LARGE SCALE GENOMIC DNA]</scope>
    <source>
        <strain evidence="2">cv. AM560-2</strain>
    </source>
</reference>
<evidence type="ECO:0000313" key="1">
    <source>
        <dbReference type="EMBL" id="KAG8653200.1"/>
    </source>
</evidence>
<keyword evidence="2" id="KW-1185">Reference proteome</keyword>
<evidence type="ECO:0000313" key="2">
    <source>
        <dbReference type="Proteomes" id="UP000091857"/>
    </source>
</evidence>
<proteinExistence type="predicted"/>
<comment type="caution">
    <text evidence="1">The sequence shown here is derived from an EMBL/GenBank/DDBJ whole genome shotgun (WGS) entry which is preliminary data.</text>
</comment>
<dbReference type="EMBL" id="CM004392">
    <property type="protein sequence ID" value="KAG8653200.1"/>
    <property type="molecule type" value="Genomic_DNA"/>
</dbReference>
<organism evidence="1 2">
    <name type="scientific">Manihot esculenta</name>
    <name type="common">Cassava</name>
    <name type="synonym">Jatropha manihot</name>
    <dbReference type="NCBI Taxonomy" id="3983"/>
    <lineage>
        <taxon>Eukaryota</taxon>
        <taxon>Viridiplantae</taxon>
        <taxon>Streptophyta</taxon>
        <taxon>Embryophyta</taxon>
        <taxon>Tracheophyta</taxon>
        <taxon>Spermatophyta</taxon>
        <taxon>Magnoliopsida</taxon>
        <taxon>eudicotyledons</taxon>
        <taxon>Gunneridae</taxon>
        <taxon>Pentapetalae</taxon>
        <taxon>rosids</taxon>
        <taxon>fabids</taxon>
        <taxon>Malpighiales</taxon>
        <taxon>Euphorbiaceae</taxon>
        <taxon>Crotonoideae</taxon>
        <taxon>Manihoteae</taxon>
        <taxon>Manihot</taxon>
    </lineage>
</organism>
<dbReference type="Proteomes" id="UP000091857">
    <property type="component" value="Chromosome 6"/>
</dbReference>